<dbReference type="GO" id="GO:0006285">
    <property type="term" value="P:base-excision repair, AP site formation"/>
    <property type="evidence" value="ECO:0007669"/>
    <property type="project" value="UniProtKB-ARBA"/>
</dbReference>
<feature type="region of interest" description="Disordered" evidence="2">
    <location>
        <begin position="1169"/>
        <end position="1210"/>
    </location>
</feature>
<dbReference type="GO" id="GO:1904262">
    <property type="term" value="P:negative regulation of TORC1 signaling"/>
    <property type="evidence" value="ECO:0007669"/>
    <property type="project" value="UniProtKB-ARBA"/>
</dbReference>
<feature type="compositionally biased region" description="Basic and acidic residues" evidence="2">
    <location>
        <begin position="40"/>
        <end position="55"/>
    </location>
</feature>
<dbReference type="EMBL" id="AWNI01000008">
    <property type="protein sequence ID" value="ETS63529.1"/>
    <property type="molecule type" value="Genomic_DNA"/>
</dbReference>
<dbReference type="GO" id="GO:0010508">
    <property type="term" value="P:positive regulation of autophagy"/>
    <property type="evidence" value="ECO:0007669"/>
    <property type="project" value="TreeGrafter"/>
</dbReference>
<feature type="compositionally biased region" description="Basic and acidic residues" evidence="2">
    <location>
        <begin position="781"/>
        <end position="800"/>
    </location>
</feature>
<feature type="region of interest" description="Disordered" evidence="2">
    <location>
        <begin position="310"/>
        <end position="368"/>
    </location>
</feature>
<dbReference type="HOGENOM" id="CLU_238621_0_0_1"/>
<dbReference type="Pfam" id="PF00583">
    <property type="entry name" value="Acetyltransf_1"/>
    <property type="match status" value="1"/>
</dbReference>
<protein>
    <recommendedName>
        <fullName evidence="3">N-acetyltransferase domain-containing protein</fullName>
    </recommendedName>
</protein>
<dbReference type="Gene3D" id="1.10.1670.10">
    <property type="entry name" value="Helix-hairpin-Helix base-excision DNA repair enzymes (C-terminal)"/>
    <property type="match status" value="1"/>
</dbReference>
<dbReference type="InterPro" id="IPR011257">
    <property type="entry name" value="DNA_glycosylase"/>
</dbReference>
<feature type="region of interest" description="Disordered" evidence="2">
    <location>
        <begin position="382"/>
        <end position="415"/>
    </location>
</feature>
<dbReference type="GO" id="GO:0016747">
    <property type="term" value="F:acyltransferase activity, transferring groups other than amino-acyl groups"/>
    <property type="evidence" value="ECO:0007669"/>
    <property type="project" value="InterPro"/>
</dbReference>
<feature type="domain" description="N-acetyltransferase" evidence="3">
    <location>
        <begin position="1623"/>
        <end position="1786"/>
    </location>
</feature>
<gene>
    <name evidence="4" type="ORF">PaG_01823</name>
</gene>
<dbReference type="SUPFAM" id="SSF55729">
    <property type="entry name" value="Acyl-CoA N-acyltransferases (Nat)"/>
    <property type="match status" value="1"/>
</dbReference>
<organism evidence="4 5">
    <name type="scientific">Moesziomyces aphidis</name>
    <name type="common">Pseudozyma aphidis</name>
    <dbReference type="NCBI Taxonomy" id="84754"/>
    <lineage>
        <taxon>Eukaryota</taxon>
        <taxon>Fungi</taxon>
        <taxon>Dikarya</taxon>
        <taxon>Basidiomycota</taxon>
        <taxon>Ustilaginomycotina</taxon>
        <taxon>Ustilaginomycetes</taxon>
        <taxon>Ustilaginales</taxon>
        <taxon>Ustilaginaceae</taxon>
        <taxon>Moesziomyces</taxon>
    </lineage>
</organism>
<feature type="compositionally biased region" description="Polar residues" evidence="2">
    <location>
        <begin position="1074"/>
        <end position="1092"/>
    </location>
</feature>
<feature type="compositionally biased region" description="Low complexity" evidence="2">
    <location>
        <begin position="348"/>
        <end position="365"/>
    </location>
</feature>
<accession>W3VPP0</accession>
<dbReference type="GO" id="GO:0000702">
    <property type="term" value="F:oxidized base lesion DNA N-glycosylase activity"/>
    <property type="evidence" value="ECO:0007669"/>
    <property type="project" value="UniProtKB-ARBA"/>
</dbReference>
<dbReference type="Gene3D" id="1.10.340.30">
    <property type="entry name" value="Hypothetical protein, domain 2"/>
    <property type="match status" value="1"/>
</dbReference>
<dbReference type="InterPro" id="IPR023170">
    <property type="entry name" value="HhH_base_excis_C"/>
</dbReference>
<dbReference type="GO" id="GO:0005774">
    <property type="term" value="C:vacuolar membrane"/>
    <property type="evidence" value="ECO:0007669"/>
    <property type="project" value="TreeGrafter"/>
</dbReference>
<dbReference type="SMART" id="SM00478">
    <property type="entry name" value="ENDO3c"/>
    <property type="match status" value="1"/>
</dbReference>
<sequence length="1789" mass="192760">MSIPALDEQFLPRLLAVFYAVFHPTEGPKVVYQVPEGAITEEHDPSKSGDQHDGPNAKTGHTHAHTNVNVGVLGGEPLFDFSALSEYLIPKAPLCGRLVTSIARGTVSVAQRDDEPPPSRAASVAAKPRSGSVRSGGSSRASSVRPREASRADASAKPQRELRSYKILGFPTLIEDAAKYQRNNFIFNLCFVFEGQADVRAYEPVVRKCGRVLRGLEETQSFLSSPKSLPRMYAIIEQLFEDLSSYCESFVALPEAPYTSYLKSNSKPNSPETHNLVSPILGPDDFISLGASFASLRGEHHRNLINERLKQKQMQQIQMSSPSRASPTTRSTMHNQQHQSASGGGAGARSRSTSASGSSHSDSGRILSPLSTIRNDAIPMLRSNSASGASGVGSDGPHSPASAISPTAIEGRRPSLARSSTIMAITDDPGQGAFPSEESRDNAMGIVSTKRQSELSRELSAAESLGNVLTNRDSATYDSVNTAAGTRRSSRGSTAGAGAADPESNSLEHLTESIVSLRTIDAALSNSVNALRSETAHTSKRTALVERREPPHGLGRTVRDAINLKLFPVYPNPPAVNDWDVPVALLDLQSRVDGNWDLTLRRILPFIDGVHHVKRIAQLADADLGLTRACLEHLVYYGCIVVVDIFQYFNMYTVRPAIAKMADDEALGRECATYVTRPGYPMPSYPELLRLYSLLRGGKTLHEWIEDNDLDDKGIDVRRFVSFGVIQGFLRRVHRYPIYLGARWTADGVRYDTSVVSTVRNSPVVTSPMAKPGDSGIRADTPGRRDQSGSREPRDRRPRELSGMSGAYGSQRIGRDGSVDSPGVTARQPARRVGSEARLSNIVLGGGTGGGSTASASNLGDSVHLSAGGSNFGTSPTKRLNRVRRANYRHPTTTAMDVAAVAFQTHDNDRASVAAGSGNPRSPRKRASAIGLSTAIPGGSGAGGSGIVSTGASGIAGASGTHPHPQAAVVIPSELVDMLDGLHSDDELCTAFSISWPELEKMLVQIGVARHAHERMSDGDTDDDDMASTQRSDWRRWPGAAGSMFAGAGASSGWSKPRMSGFSGVVNAGRSNLSGVASSGHQSNRTGTQGDSSGFGMGSAWGVDPDESGVAAWASAGIDRELIEAGDLGLVRILYHIAAALPRLAALPTRSYSTNLASAWTRTSMTVTRRSTRQVAARSSSTTPIKREADVDGLPPPSTPKRKREAIKADPSEIEDLLKATIKQEHTGSVQGSPKKASTSERKLASYKASITGSPFPDHPLPTAAEAEQVAWILGEIHGYKRESEGGRGLPRYTPPQGDDKYGGCGDVPSVLDATIRTVLSCNTSNRNSAAAHRSLTDHFGRRNWEAIHAAPESELVEAIRCGGLANNKARTIKGILSQTMEKHGKLSLDHLHSATDDEIMQELVSFNGVGPKVASCVLAFCIGRQSMAVDTHVFRLCKSLGWVPEKANRDQTYYHLHERVPGHLKYPLHVLLIQHGKRCANCSAKGFATVKEEVEDEEGEAQIVDRPCPLKAAGLLGRKGKALKDAALKTEPDSGSGKVKTEAEAGTSKVKTESAASVKAEDEVDYAAALSAARAASSGDLFKMVQKARSTRAKNPLSARLKASGYSLELQHASELSSEQRKRVFSLFEANMKAMYRNSTLGWKPSEKKKELFDAESRFAIIRPPAEEGAEIAGFAMFRFDTERSVEGDPTRRAGEDKVEVIYLYEIHIRKANQRDGLGKELMDIVYTLGKAARMRKVMLTVFDHNKPACEFYRQQGYRVDPVSPSQDAERSGNVDFDIMFKQITQQS</sequence>
<evidence type="ECO:0000259" key="3">
    <source>
        <dbReference type="PROSITE" id="PS51186"/>
    </source>
</evidence>
<dbReference type="PROSITE" id="PS51186">
    <property type="entry name" value="GNAT"/>
    <property type="match status" value="1"/>
</dbReference>
<feature type="region of interest" description="Disordered" evidence="2">
    <location>
        <begin position="40"/>
        <end position="63"/>
    </location>
</feature>
<feature type="region of interest" description="Disordered" evidence="2">
    <location>
        <begin position="1528"/>
        <end position="1555"/>
    </location>
</feature>
<dbReference type="CDD" id="cd04301">
    <property type="entry name" value="NAT_SF"/>
    <property type="match status" value="1"/>
</dbReference>
<dbReference type="PANTHER" id="PTHR12991:SF10">
    <property type="entry name" value="GATOR COMPLEX PROTEIN NPRL2"/>
    <property type="match status" value="1"/>
</dbReference>
<dbReference type="Proteomes" id="UP000019462">
    <property type="component" value="Unassembled WGS sequence"/>
</dbReference>
<dbReference type="Gene3D" id="3.40.630.30">
    <property type="match status" value="1"/>
</dbReference>
<feature type="region of interest" description="Disordered" evidence="2">
    <location>
        <begin position="533"/>
        <end position="552"/>
    </location>
</feature>
<comment type="similarity">
    <text evidence="1">Belongs to the NPR2 family.</text>
</comment>
<feature type="region of interest" description="Disordered" evidence="2">
    <location>
        <begin position="109"/>
        <end position="157"/>
    </location>
</feature>
<dbReference type="SUPFAM" id="SSF48150">
    <property type="entry name" value="DNA-glycosylase"/>
    <property type="match status" value="1"/>
</dbReference>
<proteinExistence type="inferred from homology"/>
<dbReference type="OrthoDB" id="338854at2759"/>
<feature type="region of interest" description="Disordered" evidence="2">
    <location>
        <begin position="1223"/>
        <end position="1243"/>
    </location>
</feature>
<keyword evidence="5" id="KW-1185">Reference proteome</keyword>
<evidence type="ECO:0000256" key="2">
    <source>
        <dbReference type="SAM" id="MobiDB-lite"/>
    </source>
</evidence>
<name>W3VPP0_MOEAP</name>
<dbReference type="InterPro" id="IPR000182">
    <property type="entry name" value="GNAT_dom"/>
</dbReference>
<feature type="compositionally biased region" description="Low complexity" evidence="2">
    <location>
        <begin position="312"/>
        <end position="332"/>
    </location>
</feature>
<dbReference type="InterPro" id="IPR009348">
    <property type="entry name" value="NPR2-like"/>
</dbReference>
<dbReference type="GO" id="GO:0005096">
    <property type="term" value="F:GTPase activator activity"/>
    <property type="evidence" value="ECO:0007669"/>
    <property type="project" value="TreeGrafter"/>
</dbReference>
<feature type="region of interest" description="Disordered" evidence="2">
    <location>
        <begin position="1074"/>
        <end position="1094"/>
    </location>
</feature>
<feature type="region of interest" description="Disordered" evidence="2">
    <location>
        <begin position="480"/>
        <end position="506"/>
    </location>
</feature>
<dbReference type="InterPro" id="IPR016181">
    <property type="entry name" value="Acyl_CoA_acyltransferase"/>
</dbReference>
<dbReference type="PANTHER" id="PTHR12991">
    <property type="entry name" value="NITROGEN PERMEASE REGULATOR 2/TUMOR SUPPRESSOR CANDIDATE 4"/>
    <property type="match status" value="1"/>
</dbReference>
<evidence type="ECO:0000313" key="4">
    <source>
        <dbReference type="EMBL" id="ETS63529.1"/>
    </source>
</evidence>
<feature type="compositionally biased region" description="Low complexity" evidence="2">
    <location>
        <begin position="482"/>
        <end position="500"/>
    </location>
</feature>
<reference evidence="4 5" key="1">
    <citation type="journal article" date="2014" name="Genome Announc.">
        <title>Genome sequence of the basidiomycetous fungus Pseudozyma aphidis DSM70725, an efficient producer of biosurfactant mannosylerythritol lipids.</title>
        <authorList>
            <person name="Lorenz S."/>
            <person name="Guenther M."/>
            <person name="Grumaz C."/>
            <person name="Rupp S."/>
            <person name="Zibek S."/>
            <person name="Sohn K."/>
        </authorList>
    </citation>
    <scope>NUCLEOTIDE SEQUENCE [LARGE SCALE GENOMIC DNA]</scope>
    <source>
        <strain evidence="5">ATCC 32657 / CBS 517.83 / DSM 70725 / JCM 10318 / NBRC 10182 / NRRL Y-7954 / St-0401</strain>
    </source>
</reference>
<feature type="region of interest" description="Disordered" evidence="2">
    <location>
        <begin position="762"/>
        <end position="838"/>
    </location>
</feature>
<evidence type="ECO:0000313" key="5">
    <source>
        <dbReference type="Proteomes" id="UP000019462"/>
    </source>
</evidence>
<dbReference type="CDD" id="cd00056">
    <property type="entry name" value="ENDO3c"/>
    <property type="match status" value="1"/>
</dbReference>
<dbReference type="GO" id="GO:1990130">
    <property type="term" value="C:GATOR1 complex"/>
    <property type="evidence" value="ECO:0007669"/>
    <property type="project" value="TreeGrafter"/>
</dbReference>
<comment type="caution">
    <text evidence="4">The sequence shown here is derived from an EMBL/GenBank/DDBJ whole genome shotgun (WGS) entry which is preliminary data.</text>
</comment>
<feature type="compositionally biased region" description="Low complexity" evidence="2">
    <location>
        <begin position="128"/>
        <end position="144"/>
    </location>
</feature>
<evidence type="ECO:0000256" key="1">
    <source>
        <dbReference type="ARBA" id="ARBA00008433"/>
    </source>
</evidence>
<dbReference type="InterPro" id="IPR003265">
    <property type="entry name" value="HhH-GPD_domain"/>
</dbReference>
<dbReference type="Pfam" id="PF00730">
    <property type="entry name" value="HhH-GPD"/>
    <property type="match status" value="1"/>
</dbReference>
<dbReference type="Pfam" id="PF06218">
    <property type="entry name" value="NPR2"/>
    <property type="match status" value="4"/>
</dbReference>